<name>A0A095HS16_BURGA</name>
<dbReference type="GeneID" id="66459222"/>
<reference evidence="1 4" key="1">
    <citation type="submission" date="2014-04" db="EMBL/GenBank/DDBJ databases">
        <authorList>
            <person name="Bishop-Lilly K.A."/>
            <person name="Broomall S.M."/>
            <person name="Chain P.S."/>
            <person name="Chertkov O."/>
            <person name="Coyne S.R."/>
            <person name="Daligault H.E."/>
            <person name="Davenport K.W."/>
            <person name="Erkkila T."/>
            <person name="Frey K.G."/>
            <person name="Gibbons H.S."/>
            <person name="Gu W."/>
            <person name="Jaissle J."/>
            <person name="Johnson S.L."/>
            <person name="Koroleva G.I."/>
            <person name="Ladner J.T."/>
            <person name="Lo C.-C."/>
            <person name="Minogue T.D."/>
            <person name="Munk C."/>
            <person name="Palacios G.F."/>
            <person name="Redden C.L."/>
            <person name="Rosenzweig C.N."/>
            <person name="Scholz M.B."/>
            <person name="Teshima H."/>
            <person name="Xu Y."/>
        </authorList>
    </citation>
    <scope>NUCLEOTIDE SEQUENCE [LARGE SCALE GENOMIC DNA]</scope>
    <source>
        <strain evidence="1">Gladioli</strain>
        <strain evidence="4">gladioli</strain>
    </source>
</reference>
<evidence type="ECO:0000313" key="5">
    <source>
        <dbReference type="Proteomes" id="UP000220629"/>
    </source>
</evidence>
<dbReference type="Proteomes" id="UP000220629">
    <property type="component" value="Unassembled WGS sequence"/>
</dbReference>
<evidence type="ECO:0000313" key="1">
    <source>
        <dbReference type="EMBL" id="KGC16369.1"/>
    </source>
</evidence>
<dbReference type="RefSeq" id="WP_013699432.1">
    <property type="nucleotide sequence ID" value="NZ_CADEPO010000001.1"/>
</dbReference>
<dbReference type="EMBL" id="CP104214">
    <property type="protein sequence ID" value="UWX69854.1"/>
    <property type="molecule type" value="Genomic_DNA"/>
</dbReference>
<gene>
    <name evidence="2" type="ORF">CRM94_20100</name>
    <name evidence="1" type="ORF">DM48_4627</name>
    <name evidence="3" type="ORF">NYZ96_16920</name>
</gene>
<dbReference type="NCBIfam" id="NF045611">
    <property type="entry name" value="small_CydP"/>
    <property type="match status" value="1"/>
</dbReference>
<dbReference type="Proteomes" id="UP001059745">
    <property type="component" value="Chromosome 1"/>
</dbReference>
<dbReference type="InterPro" id="IPR054636">
    <property type="entry name" value="CydP"/>
</dbReference>
<dbReference type="OMA" id="APHMELP"/>
<evidence type="ECO:0000313" key="3">
    <source>
        <dbReference type="EMBL" id="UWX69854.1"/>
    </source>
</evidence>
<evidence type="ECO:0000313" key="2">
    <source>
        <dbReference type="EMBL" id="PEH36897.1"/>
    </source>
</evidence>
<proteinExistence type="predicted"/>
<dbReference type="EMBL" id="JPGG01000015">
    <property type="protein sequence ID" value="KGC16369.1"/>
    <property type="molecule type" value="Genomic_DNA"/>
</dbReference>
<reference evidence="3" key="4">
    <citation type="submission" date="2022-09" db="EMBL/GenBank/DDBJ databases">
        <title>Genomic of Burkholderia gladioli.</title>
        <authorList>
            <person name="Wu H."/>
        </authorList>
    </citation>
    <scope>NUCLEOTIDE SEQUENCE</scope>
    <source>
        <strain evidence="3">ZN-S4</strain>
    </source>
</reference>
<organism evidence="2 5">
    <name type="scientific">Burkholderia gladioli</name>
    <name type="common">Pseudomonas marginata</name>
    <name type="synonym">Phytomonas marginata</name>
    <dbReference type="NCBI Taxonomy" id="28095"/>
    <lineage>
        <taxon>Bacteria</taxon>
        <taxon>Pseudomonadati</taxon>
        <taxon>Pseudomonadota</taxon>
        <taxon>Betaproteobacteria</taxon>
        <taxon>Burkholderiales</taxon>
        <taxon>Burkholderiaceae</taxon>
        <taxon>Burkholderia</taxon>
    </lineage>
</organism>
<reference evidence="2" key="3">
    <citation type="submission" date="2017-09" db="EMBL/GenBank/DDBJ databases">
        <title>FDA dAtabase for Regulatory Grade micrObial Sequences (FDA-ARGOS): Supporting development and validation of Infectious Disease Dx tests.</title>
        <authorList>
            <person name="Minogue T."/>
            <person name="Wolcott M."/>
            <person name="Wasieloski L."/>
            <person name="Aguilar W."/>
            <person name="Moore D."/>
            <person name="Tallon L.J."/>
            <person name="Sadzewicz L."/>
            <person name="Ott S."/>
            <person name="Zhao X."/>
            <person name="Nagaraj S."/>
            <person name="Vavikolanu K."/>
            <person name="Aluvathingal J."/>
            <person name="Nadendla S."/>
            <person name="Sichtig H."/>
        </authorList>
    </citation>
    <scope>NUCLEOTIDE SEQUENCE</scope>
    <source>
        <strain evidence="2">FDAARGOS_390</strain>
    </source>
</reference>
<evidence type="ECO:0000313" key="4">
    <source>
        <dbReference type="Proteomes" id="UP000029590"/>
    </source>
</evidence>
<accession>A0A095HS16</accession>
<dbReference type="Proteomes" id="UP000029590">
    <property type="component" value="Unassembled WGS sequence"/>
</dbReference>
<dbReference type="KEGG" id="bgo:BM43_1018"/>
<dbReference type="OrthoDB" id="9101846at2"/>
<protein>
    <submittedName>
        <fullName evidence="2">Uncharacterized protein</fullName>
    </submittedName>
</protein>
<dbReference type="AlphaFoldDB" id="A0A095HS16"/>
<reference evidence="5" key="2">
    <citation type="submission" date="2017-09" db="EMBL/GenBank/DDBJ databases">
        <title>FDA dAtabase for Regulatory Grade micrObial Sequences (FDA-ARGOS): Supporting development and validation of Infectious Disease Dx tests.</title>
        <authorList>
            <person name="Minogue T."/>
            <person name="Wolcott M."/>
            <person name="Wasieloski L."/>
            <person name="Aguilar W."/>
            <person name="Moore D."/>
            <person name="Tallon L."/>
            <person name="Sadzewicz L."/>
            <person name="Ott S."/>
            <person name="Zhao X."/>
            <person name="Nagaraj S."/>
            <person name="Vavikolanu K."/>
            <person name="Aluvathingal J."/>
            <person name="Nadendla S."/>
            <person name="Sichtig H."/>
        </authorList>
    </citation>
    <scope>NUCLEOTIDE SEQUENCE [LARGE SCALE GENOMIC DNA]</scope>
    <source>
        <strain evidence="5">FDAARGOS_390</strain>
    </source>
</reference>
<dbReference type="EMBL" id="PDDY01000004">
    <property type="protein sequence ID" value="PEH36897.1"/>
    <property type="molecule type" value="Genomic_DNA"/>
</dbReference>
<sequence>MPLILTRKSASQDARPTLRARVIAWARGPTLVRDLSVVLAVKLVLLMALKYAFFNHPQAEHMQLPPAVVAARLLGPTAPDSSKGAHHDQ</sequence>
<accession>A0A0D5DJK0</accession>